<feature type="transmembrane region" description="Helical" evidence="7">
    <location>
        <begin position="372"/>
        <end position="393"/>
    </location>
</feature>
<feature type="transmembrane region" description="Helical" evidence="7">
    <location>
        <begin position="171"/>
        <end position="188"/>
    </location>
</feature>
<dbReference type="AlphaFoldDB" id="A0A7H8V518"/>
<evidence type="ECO:0000256" key="1">
    <source>
        <dbReference type="ARBA" id="ARBA00004651"/>
    </source>
</evidence>
<evidence type="ECO:0000256" key="2">
    <source>
        <dbReference type="ARBA" id="ARBA00022448"/>
    </source>
</evidence>
<keyword evidence="6 7" id="KW-0472">Membrane</keyword>
<dbReference type="PANTHER" id="PTHR43124:SF3">
    <property type="entry name" value="CHLORAMPHENICOL EFFLUX PUMP RV0191"/>
    <property type="match status" value="1"/>
</dbReference>
<dbReference type="EMBL" id="CP040556">
    <property type="protein sequence ID" value="QLB51560.1"/>
    <property type="molecule type" value="Genomic_DNA"/>
</dbReference>
<dbReference type="PANTHER" id="PTHR43124">
    <property type="entry name" value="PURINE EFFLUX PUMP PBUE"/>
    <property type="match status" value="1"/>
</dbReference>
<keyword evidence="3" id="KW-1003">Cell membrane</keyword>
<evidence type="ECO:0000256" key="3">
    <source>
        <dbReference type="ARBA" id="ARBA00022475"/>
    </source>
</evidence>
<keyword evidence="2" id="KW-0813">Transport</keyword>
<reference evidence="9 10" key="1">
    <citation type="submission" date="2019-05" db="EMBL/GenBank/DDBJ databases">
        <title>The organization of the Streptococcus sanguinis genomes.</title>
        <authorList>
            <person name="Wu C.H."/>
            <person name="Chen Y.Y.M."/>
            <person name="Wang H.Y."/>
        </authorList>
    </citation>
    <scope>NUCLEOTIDE SEQUENCE [LARGE SCALE GENOMIC DNA]</scope>
    <source>
        <strain evidence="9 10">CGMH010</strain>
    </source>
</reference>
<dbReference type="InterPro" id="IPR050189">
    <property type="entry name" value="MFS_Efflux_Transporters"/>
</dbReference>
<feature type="transmembrane region" description="Helical" evidence="7">
    <location>
        <begin position="80"/>
        <end position="98"/>
    </location>
</feature>
<evidence type="ECO:0000256" key="6">
    <source>
        <dbReference type="ARBA" id="ARBA00023136"/>
    </source>
</evidence>
<evidence type="ECO:0000313" key="10">
    <source>
        <dbReference type="Proteomes" id="UP000509410"/>
    </source>
</evidence>
<dbReference type="GO" id="GO:0005886">
    <property type="term" value="C:plasma membrane"/>
    <property type="evidence" value="ECO:0007669"/>
    <property type="project" value="UniProtKB-SubCell"/>
</dbReference>
<evidence type="ECO:0000256" key="5">
    <source>
        <dbReference type="ARBA" id="ARBA00022989"/>
    </source>
</evidence>
<dbReference type="Proteomes" id="UP000509410">
    <property type="component" value="Chromosome"/>
</dbReference>
<dbReference type="Pfam" id="PF07690">
    <property type="entry name" value="MFS_1"/>
    <property type="match status" value="1"/>
</dbReference>
<feature type="transmembrane region" description="Helical" evidence="7">
    <location>
        <begin position="276"/>
        <end position="295"/>
    </location>
</feature>
<evidence type="ECO:0000313" key="9">
    <source>
        <dbReference type="EMBL" id="QLB51560.1"/>
    </source>
</evidence>
<keyword evidence="4 7" id="KW-0812">Transmembrane</keyword>
<protein>
    <submittedName>
        <fullName evidence="9">MFS transporter</fullName>
    </submittedName>
</protein>
<feature type="transmembrane region" description="Helical" evidence="7">
    <location>
        <begin position="215"/>
        <end position="238"/>
    </location>
</feature>
<dbReference type="InterPro" id="IPR011701">
    <property type="entry name" value="MFS"/>
</dbReference>
<feature type="transmembrane region" description="Helical" evidence="7">
    <location>
        <begin position="341"/>
        <end position="366"/>
    </location>
</feature>
<feature type="domain" description="Major facilitator superfamily (MFS) profile" evidence="8">
    <location>
        <begin position="13"/>
        <end position="395"/>
    </location>
</feature>
<dbReference type="PROSITE" id="PS50850">
    <property type="entry name" value="MFS"/>
    <property type="match status" value="1"/>
</dbReference>
<dbReference type="SUPFAM" id="SSF103473">
    <property type="entry name" value="MFS general substrate transporter"/>
    <property type="match status" value="1"/>
</dbReference>
<keyword evidence="5 7" id="KW-1133">Transmembrane helix</keyword>
<feature type="transmembrane region" description="Helical" evidence="7">
    <location>
        <begin position="301"/>
        <end position="320"/>
    </location>
</feature>
<feature type="transmembrane region" description="Helical" evidence="7">
    <location>
        <begin position="250"/>
        <end position="269"/>
    </location>
</feature>
<evidence type="ECO:0000256" key="4">
    <source>
        <dbReference type="ARBA" id="ARBA00022692"/>
    </source>
</evidence>
<comment type="subcellular location">
    <subcellularLocation>
        <location evidence="1">Cell membrane</location>
        <topology evidence="1">Multi-pass membrane protein</topology>
    </subcellularLocation>
</comment>
<sequence length="399" mass="43193">MNMKNNINPSSWTFKISLLSLSILAQTAPSVSIANTQLAHLFPEQSTSAIELISTLPNFGVLLLILFSESIAKRFGIKPTIMAGLTMYLIGGILPAFIPNYYAFVVLRLLMGFGIGLFNPFSVSLMYRFYKDQELTDMLGYQNTSQNLGNAGFGFLLAALIIAGWNVAYMGFAIGLIPLILFGAFVMIPEDKPKERDSGQVQSKTRLKDSINTHIILLALLFMAVFAMFLMMTIKMALLGEETGLITPSAASSILASLGLSSMIAAPFFGKLSKFFGNFILPISFSGIALSFFIVSHANNVGMLTAGVVIAGLFFGWVFPQAFLRVSQVAPRNGGTLTTSVVLMGINFGAAFSAIIINYIAGLFGFTTAAGVLTMCGIGFVILAIFEFIYTFFDQRKVN</sequence>
<dbReference type="Gene3D" id="1.20.1250.20">
    <property type="entry name" value="MFS general substrate transporter like domains"/>
    <property type="match status" value="1"/>
</dbReference>
<evidence type="ECO:0000259" key="8">
    <source>
        <dbReference type="PROSITE" id="PS50850"/>
    </source>
</evidence>
<feature type="transmembrane region" description="Helical" evidence="7">
    <location>
        <begin position="104"/>
        <end position="127"/>
    </location>
</feature>
<proteinExistence type="predicted"/>
<evidence type="ECO:0000256" key="7">
    <source>
        <dbReference type="SAM" id="Phobius"/>
    </source>
</evidence>
<dbReference type="InterPro" id="IPR036259">
    <property type="entry name" value="MFS_trans_sf"/>
</dbReference>
<organism evidence="9 10">
    <name type="scientific">Streptococcus sanguinis</name>
    <dbReference type="NCBI Taxonomy" id="1305"/>
    <lineage>
        <taxon>Bacteria</taxon>
        <taxon>Bacillati</taxon>
        <taxon>Bacillota</taxon>
        <taxon>Bacilli</taxon>
        <taxon>Lactobacillales</taxon>
        <taxon>Streptococcaceae</taxon>
        <taxon>Streptococcus</taxon>
    </lineage>
</organism>
<name>A0A7H8V518_STRSA</name>
<dbReference type="GO" id="GO:0022857">
    <property type="term" value="F:transmembrane transporter activity"/>
    <property type="evidence" value="ECO:0007669"/>
    <property type="project" value="InterPro"/>
</dbReference>
<dbReference type="InterPro" id="IPR020846">
    <property type="entry name" value="MFS_dom"/>
</dbReference>
<feature type="transmembrane region" description="Helical" evidence="7">
    <location>
        <begin position="148"/>
        <end position="165"/>
    </location>
</feature>
<accession>A0A7H8V518</accession>
<feature type="transmembrane region" description="Helical" evidence="7">
    <location>
        <begin position="50"/>
        <end position="68"/>
    </location>
</feature>
<gene>
    <name evidence="9" type="ORF">FFV08_02030</name>
</gene>